<dbReference type="EMBL" id="JBHRTR010000028">
    <property type="protein sequence ID" value="MFC3228749.1"/>
    <property type="molecule type" value="Genomic_DNA"/>
</dbReference>
<sequence>MIWEPCPVCTPKLTSAQRKLIRWIAEGRIVRDEGRGGERSNVWVLGRGAHPRVRATGYRGLVEQGLADFNGDGELRLTAEGWMVRDAD</sequence>
<protein>
    <submittedName>
        <fullName evidence="1">Uncharacterized protein</fullName>
    </submittedName>
</protein>
<reference evidence="2" key="1">
    <citation type="journal article" date="2019" name="Int. J. Syst. Evol. Microbiol.">
        <title>The Global Catalogue of Microorganisms (GCM) 10K type strain sequencing project: providing services to taxonomists for standard genome sequencing and annotation.</title>
        <authorList>
            <consortium name="The Broad Institute Genomics Platform"/>
            <consortium name="The Broad Institute Genome Sequencing Center for Infectious Disease"/>
            <person name="Wu L."/>
            <person name="Ma J."/>
        </authorList>
    </citation>
    <scope>NUCLEOTIDE SEQUENCE [LARGE SCALE GENOMIC DNA]</scope>
    <source>
        <strain evidence="2">KCTC 42964</strain>
    </source>
</reference>
<accession>A0ABV7L2N6</accession>
<proteinExistence type="predicted"/>
<name>A0ABV7L2N6_9PROT</name>
<organism evidence="1 2">
    <name type="scientific">Marinibaculum pumilum</name>
    <dbReference type="NCBI Taxonomy" id="1766165"/>
    <lineage>
        <taxon>Bacteria</taxon>
        <taxon>Pseudomonadati</taxon>
        <taxon>Pseudomonadota</taxon>
        <taxon>Alphaproteobacteria</taxon>
        <taxon>Rhodospirillales</taxon>
        <taxon>Rhodospirillaceae</taxon>
        <taxon>Marinibaculum</taxon>
    </lineage>
</organism>
<evidence type="ECO:0000313" key="2">
    <source>
        <dbReference type="Proteomes" id="UP001595528"/>
    </source>
</evidence>
<dbReference type="RefSeq" id="WP_379902159.1">
    <property type="nucleotide sequence ID" value="NZ_JBHRTR010000028.1"/>
</dbReference>
<comment type="caution">
    <text evidence="1">The sequence shown here is derived from an EMBL/GenBank/DDBJ whole genome shotgun (WGS) entry which is preliminary data.</text>
</comment>
<keyword evidence="2" id="KW-1185">Reference proteome</keyword>
<dbReference type="Proteomes" id="UP001595528">
    <property type="component" value="Unassembled WGS sequence"/>
</dbReference>
<gene>
    <name evidence="1" type="ORF">ACFOGJ_16010</name>
</gene>
<evidence type="ECO:0000313" key="1">
    <source>
        <dbReference type="EMBL" id="MFC3228749.1"/>
    </source>
</evidence>